<dbReference type="AlphaFoldDB" id="R9IAT7"/>
<dbReference type="Pfam" id="PF15495">
    <property type="entry name" value="Fimbrillin_C"/>
    <property type="match status" value="1"/>
</dbReference>
<dbReference type="InterPro" id="IPR029140">
    <property type="entry name" value="Mfa1_C"/>
</dbReference>
<gene>
    <name evidence="2" type="ORF">C802_00621</name>
</gene>
<dbReference type="PROSITE" id="PS51257">
    <property type="entry name" value="PROKAR_LIPOPROTEIN"/>
    <property type="match status" value="1"/>
</dbReference>
<organism evidence="2 3">
    <name type="scientific">Phocaeicola sartorii</name>
    <dbReference type="NCBI Taxonomy" id="671267"/>
    <lineage>
        <taxon>Bacteria</taxon>
        <taxon>Pseudomonadati</taxon>
        <taxon>Bacteroidota</taxon>
        <taxon>Bacteroidia</taxon>
        <taxon>Bacteroidales</taxon>
        <taxon>Bacteroidaceae</taxon>
        <taxon>Phocaeicola</taxon>
    </lineage>
</organism>
<dbReference type="GeneID" id="82155967"/>
<name>R9IAT7_9BACT</name>
<dbReference type="PATRIC" id="fig|1235788.3.peg.617"/>
<keyword evidence="3" id="KW-1185">Reference proteome</keyword>
<dbReference type="STRING" id="1235788.C802_00621"/>
<evidence type="ECO:0000313" key="3">
    <source>
        <dbReference type="Proteomes" id="UP000014200"/>
    </source>
</evidence>
<dbReference type="Gene3D" id="2.60.40.3690">
    <property type="match status" value="2"/>
</dbReference>
<comment type="caution">
    <text evidence="2">The sequence shown here is derived from an EMBL/GenBank/DDBJ whole genome shotgun (WGS) entry which is preliminary data.</text>
</comment>
<dbReference type="NCBIfam" id="NF038041">
    <property type="entry name" value="fim_Mfa1_fam"/>
    <property type="match status" value="1"/>
</dbReference>
<proteinExistence type="predicted"/>
<reference evidence="2 3" key="1">
    <citation type="submission" date="2013-04" db="EMBL/GenBank/DDBJ databases">
        <title>The Genome Sequence of Bacteroides massiliensis dnLKV3.</title>
        <authorList>
            <consortium name="The Broad Institute Genomics Platform"/>
            <consortium name="The Broad Institute Genome Sequencing Center for Infectious Disease"/>
            <person name="Earl A."/>
            <person name="Xavier R."/>
            <person name="Kuhn K."/>
            <person name="Stappenbeck T."/>
            <person name="Walker B."/>
            <person name="Young S."/>
            <person name="Zeng Q."/>
            <person name="Gargeya S."/>
            <person name="Fitzgerald M."/>
            <person name="Haas B."/>
            <person name="Abouelleil A."/>
            <person name="Allen A.W."/>
            <person name="Alvarado L."/>
            <person name="Arachchi H.M."/>
            <person name="Berlin A.M."/>
            <person name="Chapman S.B."/>
            <person name="Gainer-Dewar J."/>
            <person name="Goldberg J."/>
            <person name="Griggs A."/>
            <person name="Gujja S."/>
            <person name="Hansen M."/>
            <person name="Howarth C."/>
            <person name="Imamovic A."/>
            <person name="Ireland A."/>
            <person name="Larimer J."/>
            <person name="McCowan C."/>
            <person name="Murphy C."/>
            <person name="Pearson M."/>
            <person name="Poon T.W."/>
            <person name="Priest M."/>
            <person name="Roberts A."/>
            <person name="Saif S."/>
            <person name="Shea T."/>
            <person name="Sisk P."/>
            <person name="Sykes S."/>
            <person name="Wortman J."/>
            <person name="Nusbaum C."/>
            <person name="Birren B."/>
        </authorList>
    </citation>
    <scope>NUCLEOTIDE SEQUENCE [LARGE SCALE GENOMIC DNA]</scope>
    <source>
        <strain evidence="3">dnLKV3</strain>
    </source>
</reference>
<sequence>MKKRSFLFGALAALAMVGCSDNEIEKDNGFVVPEDGVVYAKISVAMAGNGMGSRGFATGDEEFDPGTNGKDDVIGENDINSLLFVFYNKNGIVVGNSLVDKEKLDAMTPVNKKDELGATHMFQGVVQVTLNPAITETPSYVMAYANPQNTGDQRNPLPQVLHQERGNVKDSDGYFTMNNSVYYDESGKLVTATPTKPEEYFDSEDDARQSTSKTTIYLERMAAKVTANISSTLKNDPYEVNESKHLVFDIDHAKWCLTGTEKKMFLIKNLPETKSAAEEFVGNWAFSSYRTYWARSYTYTAEGKGNAVFGGNADPTFPTTGLGAENVEYSLEYSLYSDVKNSFGETPEYCLENTGRPAKYNDYPSASTNILIAGKYKVQDANGNLVAGFNGEGDAAPTFYYFTNDLYLDDVNQGANGSLRTAMVKNQVSVYADAKGTTPAGEDNFQVIQIEGQPASRYYLQLKDGISNLYYKVGDNCTLIGADEGQTSVSAVNNALQEMVPSAIKYNHGEAFFSVPIEHTGIRDNDGALLTGTYGVVRNHSYKITINSIQGLANGVDDDEPLIPTPRDQTKYWVGADIKTLSWHVVTQGVDLK</sequence>
<dbReference type="Gene3D" id="2.60.40.2580">
    <property type="match status" value="1"/>
</dbReference>
<accession>R9IAT7</accession>
<evidence type="ECO:0000259" key="1">
    <source>
        <dbReference type="Pfam" id="PF15495"/>
    </source>
</evidence>
<dbReference type="Proteomes" id="UP000014200">
    <property type="component" value="Unassembled WGS sequence"/>
</dbReference>
<dbReference type="EMBL" id="ASSP01000006">
    <property type="protein sequence ID" value="EOS14615.1"/>
    <property type="molecule type" value="Genomic_DNA"/>
</dbReference>
<feature type="domain" description="Minor fimbrium subunit Mfa1 C-terminal" evidence="1">
    <location>
        <begin position="505"/>
        <end position="588"/>
    </location>
</feature>
<evidence type="ECO:0000313" key="2">
    <source>
        <dbReference type="EMBL" id="EOS14615.1"/>
    </source>
</evidence>
<dbReference type="InterPro" id="IPR047786">
    <property type="entry name" value="Mfa1_fim"/>
</dbReference>
<dbReference type="GO" id="GO:0009418">
    <property type="term" value="C:pilus shaft"/>
    <property type="evidence" value="ECO:0007669"/>
    <property type="project" value="InterPro"/>
</dbReference>
<protein>
    <recommendedName>
        <fullName evidence="1">Minor fimbrium subunit Mfa1 C-terminal domain-containing protein</fullName>
    </recommendedName>
</protein>
<dbReference type="HOGENOM" id="CLU_473017_0_0_10"/>
<dbReference type="RefSeq" id="WP_016275099.1">
    <property type="nucleotide sequence ID" value="NZ_CAONFL010000025.1"/>
</dbReference>